<feature type="domain" description="Rv3660c-like CheY-like N-terminal" evidence="2">
    <location>
        <begin position="48"/>
        <end position="154"/>
    </location>
</feature>
<comment type="caution">
    <text evidence="3">The sequence shown here is derived from an EMBL/GenBank/DDBJ whole genome shotgun (WGS) entry which is preliminary data.</text>
</comment>
<dbReference type="EMBL" id="BAAAQR010000002">
    <property type="protein sequence ID" value="GAA2139485.1"/>
    <property type="molecule type" value="Genomic_DNA"/>
</dbReference>
<evidence type="ECO:0000313" key="4">
    <source>
        <dbReference type="Proteomes" id="UP001501771"/>
    </source>
</evidence>
<feature type="compositionally biased region" description="Gly residues" evidence="1">
    <location>
        <begin position="1"/>
        <end position="10"/>
    </location>
</feature>
<proteinExistence type="predicted"/>
<accession>A0ABP5L3E3</accession>
<dbReference type="Pfam" id="PF26563">
    <property type="entry name" value="Rv3660c_N"/>
    <property type="match status" value="1"/>
</dbReference>
<evidence type="ECO:0000313" key="3">
    <source>
        <dbReference type="EMBL" id="GAA2139485.1"/>
    </source>
</evidence>
<dbReference type="PANTHER" id="PTHR43384:SF11">
    <property type="entry name" value="SEPTUM SITE DETERMINING PROTEIN"/>
    <property type="match status" value="1"/>
</dbReference>
<evidence type="ECO:0000259" key="2">
    <source>
        <dbReference type="Pfam" id="PF26563"/>
    </source>
</evidence>
<dbReference type="Gene3D" id="3.40.50.300">
    <property type="entry name" value="P-loop containing nucleotide triphosphate hydrolases"/>
    <property type="match status" value="1"/>
</dbReference>
<gene>
    <name evidence="3" type="ORF">GCM10009844_08280</name>
</gene>
<protein>
    <submittedName>
        <fullName evidence="3">Septum site determining protein</fullName>
    </submittedName>
</protein>
<reference evidence="4" key="1">
    <citation type="journal article" date="2019" name="Int. J. Syst. Evol. Microbiol.">
        <title>The Global Catalogue of Microorganisms (GCM) 10K type strain sequencing project: providing services to taxonomists for standard genome sequencing and annotation.</title>
        <authorList>
            <consortium name="The Broad Institute Genomics Platform"/>
            <consortium name="The Broad Institute Genome Sequencing Center for Infectious Disease"/>
            <person name="Wu L."/>
            <person name="Ma J."/>
        </authorList>
    </citation>
    <scope>NUCLEOTIDE SEQUENCE [LARGE SCALE GENOMIC DNA]</scope>
    <source>
        <strain evidence="4">JCM 16022</strain>
    </source>
</reference>
<keyword evidence="4" id="KW-1185">Reference proteome</keyword>
<sequence>MVVRPAGGGPVVVPSAGSGGRCPQAGADGPGRPAVAGSLSAMTSPLFITRDESLLDELLRLAAAAGVTPDVAHDEAAALRGWAAAPLVLLGADLVAEVAGTAPARREGVHVVAWGEATEGLYRHAVAVGAESVNGLPTSCDWLTERLTDLGDSDRPRGLLVGVVGGSGGAGATTFACALAQLAASTGPAVVVDADPLGPGADRVLGLEGHDGVRWDALCQTTGRLSARALREALPRRNGLGVLTWYAGATAGLQAFAVREALSAAQRGHDTVVVDLPRTADPLVEEVVSRCDRVLVLVVPTVSGVAAAGRLCARSADPARLRLVVRGSGIEPEEIARATGVPVLARMADQRGLAESLDLGLGPVRSRRGPLGRAATEVLGQLIATRAAA</sequence>
<dbReference type="NCBIfam" id="TIGR03815">
    <property type="entry name" value="CpaE_hom_Actino"/>
    <property type="match status" value="1"/>
</dbReference>
<dbReference type="PANTHER" id="PTHR43384">
    <property type="entry name" value="SEPTUM SITE-DETERMINING PROTEIN MIND HOMOLOG, CHLOROPLASTIC-RELATED"/>
    <property type="match status" value="1"/>
</dbReference>
<evidence type="ECO:0000256" key="1">
    <source>
        <dbReference type="SAM" id="MobiDB-lite"/>
    </source>
</evidence>
<dbReference type="InterPro" id="IPR059050">
    <property type="entry name" value="Rv3660c_N"/>
</dbReference>
<organism evidence="3 4">
    <name type="scientific">Nocardioides koreensis</name>
    <dbReference type="NCBI Taxonomy" id="433651"/>
    <lineage>
        <taxon>Bacteria</taxon>
        <taxon>Bacillati</taxon>
        <taxon>Actinomycetota</taxon>
        <taxon>Actinomycetes</taxon>
        <taxon>Propionibacteriales</taxon>
        <taxon>Nocardioidaceae</taxon>
        <taxon>Nocardioides</taxon>
    </lineage>
</organism>
<dbReference type="InterPro" id="IPR050625">
    <property type="entry name" value="ParA/MinD_ATPase"/>
</dbReference>
<dbReference type="Proteomes" id="UP001501771">
    <property type="component" value="Unassembled WGS sequence"/>
</dbReference>
<dbReference type="InterPro" id="IPR027417">
    <property type="entry name" value="P-loop_NTPase"/>
</dbReference>
<feature type="region of interest" description="Disordered" evidence="1">
    <location>
        <begin position="1"/>
        <end position="33"/>
    </location>
</feature>
<dbReference type="SUPFAM" id="SSF52540">
    <property type="entry name" value="P-loop containing nucleoside triphosphate hydrolases"/>
    <property type="match status" value="1"/>
</dbReference>
<dbReference type="InterPro" id="IPR022521">
    <property type="entry name" value="Rv3660c"/>
</dbReference>
<name>A0ABP5L3E3_9ACTN</name>